<dbReference type="Proteomes" id="UP001060215">
    <property type="component" value="Chromosome 7"/>
</dbReference>
<accession>A0ACC0H017</accession>
<gene>
    <name evidence="1" type="ORF">LOK49_LG07G00453</name>
</gene>
<name>A0ACC0H017_9ERIC</name>
<comment type="caution">
    <text evidence="1">The sequence shown here is derived from an EMBL/GenBank/DDBJ whole genome shotgun (WGS) entry which is preliminary data.</text>
</comment>
<organism evidence="1 2">
    <name type="scientific">Camellia lanceoleosa</name>
    <dbReference type="NCBI Taxonomy" id="1840588"/>
    <lineage>
        <taxon>Eukaryota</taxon>
        <taxon>Viridiplantae</taxon>
        <taxon>Streptophyta</taxon>
        <taxon>Embryophyta</taxon>
        <taxon>Tracheophyta</taxon>
        <taxon>Spermatophyta</taxon>
        <taxon>Magnoliopsida</taxon>
        <taxon>eudicotyledons</taxon>
        <taxon>Gunneridae</taxon>
        <taxon>Pentapetalae</taxon>
        <taxon>asterids</taxon>
        <taxon>Ericales</taxon>
        <taxon>Theaceae</taxon>
        <taxon>Camellia</taxon>
    </lineage>
</organism>
<sequence>MLSIRDSEYIFPILSTKNGASQTLSIKARNTQYTLIYKSNIKIPFHSTQLTTRRFSGDLNLRRLIQSSKMSDHHRTEYSWTNERHMHYLNSMEASFVRTMLQNNNNNNAHLLPRLDRYLPDTSESTLDLKSDRRRRHSTSGMRNLAHVSLCRNIPDARTRTHKKSGKLSSQPHTSSQDQVVPQLENGTADNFARGLPDVPAVTSAAPLK</sequence>
<keyword evidence="2" id="KW-1185">Reference proteome</keyword>
<evidence type="ECO:0000313" key="2">
    <source>
        <dbReference type="Proteomes" id="UP001060215"/>
    </source>
</evidence>
<evidence type="ECO:0000313" key="1">
    <source>
        <dbReference type="EMBL" id="KAI8005940.1"/>
    </source>
</evidence>
<protein>
    <submittedName>
        <fullName evidence="1">Uncharacterized protein</fullName>
    </submittedName>
</protein>
<reference evidence="1 2" key="1">
    <citation type="journal article" date="2022" name="Plant J.">
        <title>Chromosome-level genome of Camellia lanceoleosa provides a valuable resource for understanding genome evolution and self-incompatibility.</title>
        <authorList>
            <person name="Gong W."/>
            <person name="Xiao S."/>
            <person name="Wang L."/>
            <person name="Liao Z."/>
            <person name="Chang Y."/>
            <person name="Mo W."/>
            <person name="Hu G."/>
            <person name="Li W."/>
            <person name="Zhao G."/>
            <person name="Zhu H."/>
            <person name="Hu X."/>
            <person name="Ji K."/>
            <person name="Xiang X."/>
            <person name="Song Q."/>
            <person name="Yuan D."/>
            <person name="Jin S."/>
            <person name="Zhang L."/>
        </authorList>
    </citation>
    <scope>NUCLEOTIDE SEQUENCE [LARGE SCALE GENOMIC DNA]</scope>
    <source>
        <strain evidence="1">SQ_2022a</strain>
    </source>
</reference>
<proteinExistence type="predicted"/>
<dbReference type="EMBL" id="CM045764">
    <property type="protein sequence ID" value="KAI8005940.1"/>
    <property type="molecule type" value="Genomic_DNA"/>
</dbReference>